<evidence type="ECO:0000313" key="2">
    <source>
        <dbReference type="Proteomes" id="UP001054945"/>
    </source>
</evidence>
<dbReference type="Proteomes" id="UP001054945">
    <property type="component" value="Unassembled WGS sequence"/>
</dbReference>
<comment type="caution">
    <text evidence="1">The sequence shown here is derived from an EMBL/GenBank/DDBJ whole genome shotgun (WGS) entry which is preliminary data.</text>
</comment>
<gene>
    <name evidence="1" type="ORF">CEXT_201911</name>
</gene>
<accession>A0AAV4T3R3</accession>
<organism evidence="1 2">
    <name type="scientific">Caerostris extrusa</name>
    <name type="common">Bark spider</name>
    <name type="synonym">Caerostris bankana</name>
    <dbReference type="NCBI Taxonomy" id="172846"/>
    <lineage>
        <taxon>Eukaryota</taxon>
        <taxon>Metazoa</taxon>
        <taxon>Ecdysozoa</taxon>
        <taxon>Arthropoda</taxon>
        <taxon>Chelicerata</taxon>
        <taxon>Arachnida</taxon>
        <taxon>Araneae</taxon>
        <taxon>Araneomorphae</taxon>
        <taxon>Entelegynae</taxon>
        <taxon>Araneoidea</taxon>
        <taxon>Araneidae</taxon>
        <taxon>Caerostris</taxon>
    </lineage>
</organism>
<reference evidence="1 2" key="1">
    <citation type="submission" date="2021-06" db="EMBL/GenBank/DDBJ databases">
        <title>Caerostris extrusa draft genome.</title>
        <authorList>
            <person name="Kono N."/>
            <person name="Arakawa K."/>
        </authorList>
    </citation>
    <scope>NUCLEOTIDE SEQUENCE [LARGE SCALE GENOMIC DNA]</scope>
</reference>
<proteinExistence type="predicted"/>
<dbReference type="AlphaFoldDB" id="A0AAV4T3R3"/>
<keyword evidence="2" id="KW-1185">Reference proteome</keyword>
<sequence>MSMAMWITRNLYSRIAFCRVIGDDVNDANPPSIYLPGTMKAEKRLTLGLECESAHRCPVTAEQTGRRISVLPVHQHAPSPQLRHTPTNLSRFSTGEVSALENTRMAKEWIARRI</sequence>
<protein>
    <submittedName>
        <fullName evidence="1">Uncharacterized protein</fullName>
    </submittedName>
</protein>
<name>A0AAV4T3R3_CAEEX</name>
<evidence type="ECO:0000313" key="1">
    <source>
        <dbReference type="EMBL" id="GIY41288.1"/>
    </source>
</evidence>
<dbReference type="EMBL" id="BPLR01010703">
    <property type="protein sequence ID" value="GIY41288.1"/>
    <property type="molecule type" value="Genomic_DNA"/>
</dbReference>